<proteinExistence type="predicted"/>
<sequence>MTGRELCVNLEAFALFDFIQNVFKFVFVNFLHNIAEHLDKTTVAVIGKTFIGCLFSQTYNGFIIKAKV</sequence>
<gene>
    <name evidence="1" type="ORF">SDC9_164395</name>
</gene>
<dbReference type="AlphaFoldDB" id="A0A645FTH7"/>
<accession>A0A645FTH7</accession>
<name>A0A645FTH7_9ZZZZ</name>
<evidence type="ECO:0000313" key="1">
    <source>
        <dbReference type="EMBL" id="MPN17046.1"/>
    </source>
</evidence>
<protein>
    <submittedName>
        <fullName evidence="1">Uncharacterized protein</fullName>
    </submittedName>
</protein>
<dbReference type="EMBL" id="VSSQ01064074">
    <property type="protein sequence ID" value="MPN17046.1"/>
    <property type="molecule type" value="Genomic_DNA"/>
</dbReference>
<comment type="caution">
    <text evidence="1">The sequence shown here is derived from an EMBL/GenBank/DDBJ whole genome shotgun (WGS) entry which is preliminary data.</text>
</comment>
<organism evidence="1">
    <name type="scientific">bioreactor metagenome</name>
    <dbReference type="NCBI Taxonomy" id="1076179"/>
    <lineage>
        <taxon>unclassified sequences</taxon>
        <taxon>metagenomes</taxon>
        <taxon>ecological metagenomes</taxon>
    </lineage>
</organism>
<reference evidence="1" key="1">
    <citation type="submission" date="2019-08" db="EMBL/GenBank/DDBJ databases">
        <authorList>
            <person name="Kucharzyk K."/>
            <person name="Murdoch R.W."/>
            <person name="Higgins S."/>
            <person name="Loffler F."/>
        </authorList>
    </citation>
    <scope>NUCLEOTIDE SEQUENCE</scope>
</reference>
<dbReference type="AntiFam" id="ANF00162">
    <property type="entry name" value="Shadow ORF (opposite ppdK)"/>
</dbReference>